<keyword evidence="3 11" id="KW-0328">Glycosyltransferase</keyword>
<keyword evidence="10" id="KW-0325">Glycoprotein</keyword>
<dbReference type="PANTHER" id="PTHR11214:SF235">
    <property type="entry name" value="HEXOSYLTRANSFERASE"/>
    <property type="match status" value="1"/>
</dbReference>
<keyword evidence="4" id="KW-0808">Transferase</keyword>
<sequence>MVFKLGFLLLLGCIGCVLLFFAFVERDLQPQIPKTNLIYPQMAYKMMGKSSGDTRIIIEPSCNATFLIWIITSYAGDPSARSALRRAYTDEELQTLGIERVFLLGMLNDDAKNRTHVSQEALLDESRRFSDILQGDFLDTYRNLTLKHLMGLRWATNNCKCVKYIMKMDDDIVVNIYGILEKLHSGIIEKDSLAGYSLKNMVPVREPANKWYVSKMEYADNIYPDFVSGWLYVTSSQVANQLINYAESSHKYFWIDDVFVTGILRKLLNIKIQDINKIYTTDYRYLECCIKGKISLLKCEFLIGPNGGDAELQVRFKEFAKFCHANCFIRAENNLVGKTCVVAYKEPHLHKGAFQINSIKIL</sequence>
<dbReference type="GO" id="GO:0006493">
    <property type="term" value="P:protein O-linked glycosylation"/>
    <property type="evidence" value="ECO:0007669"/>
    <property type="project" value="TreeGrafter"/>
</dbReference>
<evidence type="ECO:0000256" key="4">
    <source>
        <dbReference type="ARBA" id="ARBA00022679"/>
    </source>
</evidence>
<dbReference type="EC" id="2.4.1.-" evidence="11"/>
<evidence type="ECO:0000256" key="1">
    <source>
        <dbReference type="ARBA" id="ARBA00004323"/>
    </source>
</evidence>
<dbReference type="GO" id="GO:0000139">
    <property type="term" value="C:Golgi membrane"/>
    <property type="evidence" value="ECO:0007669"/>
    <property type="project" value="UniProtKB-SubCell"/>
</dbReference>
<proteinExistence type="inferred from homology"/>
<accession>A0AAV2NVV3</accession>
<keyword evidence="5" id="KW-0812">Transmembrane</keyword>
<protein>
    <recommendedName>
        <fullName evidence="11">Hexosyltransferase</fullName>
        <ecNumber evidence="11">2.4.1.-</ecNumber>
    </recommendedName>
</protein>
<evidence type="ECO:0000256" key="7">
    <source>
        <dbReference type="ARBA" id="ARBA00022989"/>
    </source>
</evidence>
<evidence type="ECO:0000256" key="5">
    <source>
        <dbReference type="ARBA" id="ARBA00022692"/>
    </source>
</evidence>
<keyword evidence="8 11" id="KW-0333">Golgi apparatus</keyword>
<comment type="similarity">
    <text evidence="2 11">Belongs to the glycosyltransferase 31 family.</text>
</comment>
<keyword evidence="9" id="KW-0472">Membrane</keyword>
<dbReference type="Proteomes" id="UP001497644">
    <property type="component" value="Chromosome 5"/>
</dbReference>
<dbReference type="Gene3D" id="3.90.550.50">
    <property type="match status" value="1"/>
</dbReference>
<keyword evidence="13" id="KW-1185">Reference proteome</keyword>
<dbReference type="InterPro" id="IPR002659">
    <property type="entry name" value="Glyco_trans_31"/>
</dbReference>
<evidence type="ECO:0000313" key="12">
    <source>
        <dbReference type="EMBL" id="CAL1683909.1"/>
    </source>
</evidence>
<dbReference type="FunFam" id="3.90.550.50:FF:000001">
    <property type="entry name" value="Hexosyltransferase"/>
    <property type="match status" value="1"/>
</dbReference>
<dbReference type="EMBL" id="OZ034828">
    <property type="protein sequence ID" value="CAL1683909.1"/>
    <property type="molecule type" value="Genomic_DNA"/>
</dbReference>
<reference evidence="12" key="1">
    <citation type="submission" date="2024-04" db="EMBL/GenBank/DDBJ databases">
        <authorList>
            <consortium name="Molecular Ecology Group"/>
        </authorList>
    </citation>
    <scope>NUCLEOTIDE SEQUENCE</scope>
</reference>
<evidence type="ECO:0000256" key="6">
    <source>
        <dbReference type="ARBA" id="ARBA00022968"/>
    </source>
</evidence>
<gene>
    <name evidence="12" type="ORF">LPLAT_LOCUS9654</name>
</gene>
<evidence type="ECO:0000256" key="2">
    <source>
        <dbReference type="ARBA" id="ARBA00008661"/>
    </source>
</evidence>
<evidence type="ECO:0000256" key="10">
    <source>
        <dbReference type="ARBA" id="ARBA00023180"/>
    </source>
</evidence>
<evidence type="ECO:0000313" key="13">
    <source>
        <dbReference type="Proteomes" id="UP001497644"/>
    </source>
</evidence>
<organism evidence="12 13">
    <name type="scientific">Lasius platythorax</name>
    <dbReference type="NCBI Taxonomy" id="488582"/>
    <lineage>
        <taxon>Eukaryota</taxon>
        <taxon>Metazoa</taxon>
        <taxon>Ecdysozoa</taxon>
        <taxon>Arthropoda</taxon>
        <taxon>Hexapoda</taxon>
        <taxon>Insecta</taxon>
        <taxon>Pterygota</taxon>
        <taxon>Neoptera</taxon>
        <taxon>Endopterygota</taxon>
        <taxon>Hymenoptera</taxon>
        <taxon>Apocrita</taxon>
        <taxon>Aculeata</taxon>
        <taxon>Formicoidea</taxon>
        <taxon>Formicidae</taxon>
        <taxon>Formicinae</taxon>
        <taxon>Lasius</taxon>
        <taxon>Lasius</taxon>
    </lineage>
</organism>
<evidence type="ECO:0000256" key="8">
    <source>
        <dbReference type="ARBA" id="ARBA00023034"/>
    </source>
</evidence>
<evidence type="ECO:0000256" key="9">
    <source>
        <dbReference type="ARBA" id="ARBA00023136"/>
    </source>
</evidence>
<dbReference type="AlphaFoldDB" id="A0AAV2NVV3"/>
<dbReference type="Pfam" id="PF01762">
    <property type="entry name" value="Galactosyl_T"/>
    <property type="match status" value="1"/>
</dbReference>
<dbReference type="GO" id="GO:0016758">
    <property type="term" value="F:hexosyltransferase activity"/>
    <property type="evidence" value="ECO:0007669"/>
    <property type="project" value="InterPro"/>
</dbReference>
<evidence type="ECO:0000256" key="3">
    <source>
        <dbReference type="ARBA" id="ARBA00022676"/>
    </source>
</evidence>
<comment type="subcellular location">
    <subcellularLocation>
        <location evidence="1 11">Golgi apparatus membrane</location>
        <topology evidence="1 11">Single-pass type II membrane protein</topology>
    </subcellularLocation>
</comment>
<keyword evidence="6" id="KW-0735">Signal-anchor</keyword>
<keyword evidence="7" id="KW-1133">Transmembrane helix</keyword>
<dbReference type="PANTHER" id="PTHR11214">
    <property type="entry name" value="BETA-1,3-N-ACETYLGLUCOSAMINYLTRANSFERASE"/>
    <property type="match status" value="1"/>
</dbReference>
<name>A0AAV2NVV3_9HYME</name>
<evidence type="ECO:0000256" key="11">
    <source>
        <dbReference type="RuleBase" id="RU363063"/>
    </source>
</evidence>